<evidence type="ECO:0000313" key="2">
    <source>
        <dbReference type="Proteomes" id="UP000204354"/>
    </source>
</evidence>
<reference evidence="1 2" key="1">
    <citation type="submission" date="2016-02" db="EMBL/GenBank/DDBJ databases">
        <authorList>
            <person name="Wen L."/>
            <person name="He K."/>
            <person name="Yang H."/>
        </authorList>
    </citation>
    <scope>NUCLEOTIDE SEQUENCE [LARGE SCALE GENOMIC DNA]</scope>
</reference>
<accession>A0A1B0YA54</accession>
<gene>
    <name evidence="1" type="ORF">PLE3_25</name>
</gene>
<dbReference type="EMBL" id="KU848186">
    <property type="protein sequence ID" value="ANJ65424.1"/>
    <property type="molecule type" value="Genomic_DNA"/>
</dbReference>
<dbReference type="GeneID" id="29056543"/>
<name>A0A1B0YA54_9CAUD</name>
<sequence>MCISPKSSPKLHHGLLQHDSGALYLPHFKSRKPLPLKARVQFLGHILITRTAEQCEHVLLVVICLNTDFIGFQIAGVKAKIAIYQFLRFHNFGFTSP</sequence>
<organism evidence="1 2">
    <name type="scientific">Lactobacillus phage PLE3</name>
    <dbReference type="NCBI Taxonomy" id="1815510"/>
    <lineage>
        <taxon>Viruses</taxon>
        <taxon>Duplodnaviria</taxon>
        <taxon>Heunggongvirae</taxon>
        <taxon>Uroviricota</taxon>
        <taxon>Caudoviricetes</taxon>
        <taxon>Pleetrevirus</taxon>
        <taxon>Pleetrevirus PLE3</taxon>
    </lineage>
</organism>
<proteinExistence type="predicted"/>
<dbReference type="KEGG" id="vg:29056543"/>
<dbReference type="RefSeq" id="YP_009292665.1">
    <property type="nucleotide sequence ID" value="NC_031125.1"/>
</dbReference>
<keyword evidence="2" id="KW-1185">Reference proteome</keyword>
<dbReference type="Proteomes" id="UP000204354">
    <property type="component" value="Segment"/>
</dbReference>
<protein>
    <submittedName>
        <fullName evidence="1">Uncharacterized protein</fullName>
    </submittedName>
</protein>
<evidence type="ECO:0000313" key="1">
    <source>
        <dbReference type="EMBL" id="ANJ65424.1"/>
    </source>
</evidence>